<evidence type="ECO:0000313" key="3">
    <source>
        <dbReference type="Proteomes" id="UP000306113"/>
    </source>
</evidence>
<keyword evidence="3" id="KW-1185">Reference proteome</keyword>
<protein>
    <submittedName>
        <fullName evidence="2">Uncharacterized protein</fullName>
    </submittedName>
</protein>
<evidence type="ECO:0000256" key="1">
    <source>
        <dbReference type="SAM" id="MobiDB-lite"/>
    </source>
</evidence>
<dbReference type="EMBL" id="SSMD01000002">
    <property type="protein sequence ID" value="THD75644.1"/>
    <property type="molecule type" value="Genomic_DNA"/>
</dbReference>
<proteinExistence type="predicted"/>
<dbReference type="OrthoDB" id="9997835at2"/>
<feature type="region of interest" description="Disordered" evidence="1">
    <location>
        <begin position="69"/>
        <end position="91"/>
    </location>
</feature>
<name>A0A4S3MAZ7_9RHOB</name>
<dbReference type="RefSeq" id="WP_136338007.1">
    <property type="nucleotide sequence ID" value="NZ_SSMD01000002.1"/>
</dbReference>
<dbReference type="Proteomes" id="UP000306113">
    <property type="component" value="Unassembled WGS sequence"/>
</dbReference>
<accession>A0A4S3MAZ7</accession>
<gene>
    <name evidence="2" type="ORF">E7681_04100</name>
</gene>
<evidence type="ECO:0000313" key="2">
    <source>
        <dbReference type="EMBL" id="THD75644.1"/>
    </source>
</evidence>
<reference evidence="2 3" key="1">
    <citation type="submission" date="2019-04" db="EMBL/GenBank/DDBJ databases">
        <title>Draft genome sequence of Youngimonas vesicularis.</title>
        <authorList>
            <person name="Hameed A."/>
        </authorList>
    </citation>
    <scope>NUCLEOTIDE SEQUENCE [LARGE SCALE GENOMIC DNA]</scope>
    <source>
        <strain evidence="2 3">CC-AMW-E</strain>
    </source>
</reference>
<dbReference type="AlphaFoldDB" id="A0A4S3MAZ7"/>
<organism evidence="2 3">
    <name type="scientific">Thalassobius vesicularis</name>
    <dbReference type="NCBI Taxonomy" id="1294297"/>
    <lineage>
        <taxon>Bacteria</taxon>
        <taxon>Pseudomonadati</taxon>
        <taxon>Pseudomonadota</taxon>
        <taxon>Alphaproteobacteria</taxon>
        <taxon>Rhodobacterales</taxon>
        <taxon>Roseobacteraceae</taxon>
        <taxon>Thalassovita</taxon>
    </lineage>
</organism>
<comment type="caution">
    <text evidence="2">The sequence shown here is derived from an EMBL/GenBank/DDBJ whole genome shotgun (WGS) entry which is preliminary data.</text>
</comment>
<sequence length="91" mass="9953">MIHVLNPYQLSTSMYRLAAYGWEAQVTLMKVVTHLATASNPMFVTRERILKAADAPEIAEAKVEPVVDAAEPKKYRAPSKPPAMPKGSAAE</sequence>